<keyword evidence="6" id="KW-0418">Kinase</keyword>
<evidence type="ECO:0000256" key="10">
    <source>
        <dbReference type="PROSITE-ProRule" id="PRU10141"/>
    </source>
</evidence>
<dbReference type="SUPFAM" id="SSF56112">
    <property type="entry name" value="Protein kinase-like (PK-like)"/>
    <property type="match status" value="1"/>
</dbReference>
<comment type="similarity">
    <text evidence="1">Belongs to the protein kinase superfamily. NEK Ser/Thr protein kinase family. NIMA subfamily.</text>
</comment>
<comment type="catalytic activity">
    <reaction evidence="8">
        <text>L-threonyl-[protein] + ATP = O-phospho-L-threonyl-[protein] + ADP + H(+)</text>
        <dbReference type="Rhea" id="RHEA:46608"/>
        <dbReference type="Rhea" id="RHEA-COMP:11060"/>
        <dbReference type="Rhea" id="RHEA-COMP:11605"/>
        <dbReference type="ChEBI" id="CHEBI:15378"/>
        <dbReference type="ChEBI" id="CHEBI:30013"/>
        <dbReference type="ChEBI" id="CHEBI:30616"/>
        <dbReference type="ChEBI" id="CHEBI:61977"/>
        <dbReference type="ChEBI" id="CHEBI:456216"/>
        <dbReference type="EC" id="2.7.11.1"/>
    </reaction>
</comment>
<sequence>MLHVEPKRRANDSHYPEQFGHPQPNEFEVLEEIGRGSFGSVRKVIHIPSSKLMVRKEIKYGNMNARERQQLIAECSILARLRHENIVEFYNWGHSSSVKNNADLMDDGEVLYLYMEYCSYGDLSHMIKHYKNQRKYISEADVWRIMVQVLLALHKCHTSNDIPPLETIYDNIPKQYDDKLGKGNLVIHRDLKPGNIFLKGDEKGKRGSHINYSKVCVKLGDFGLAKSLQSSIELATTYVGTPYYMSPEVLMDQPYTPLSDIWSFGCVVFEMCSLRVPFPAKNFMELQRKIQNGSIDPLPEHYSRDLEQLVRSCIQINENNRPSAFDLLKGMQMRIARKALQLERFESRLLEYEKELTMIGEMLEKQAKDYDKELKDIKTQYRIDFENAVDKRMRELIGVKRAQVTPENHGRYHTRPHSLPRRP</sequence>
<evidence type="ECO:0000256" key="6">
    <source>
        <dbReference type="ARBA" id="ARBA00022777"/>
    </source>
</evidence>
<dbReference type="GO" id="GO:0005634">
    <property type="term" value="C:nucleus"/>
    <property type="evidence" value="ECO:0007669"/>
    <property type="project" value="TreeGrafter"/>
</dbReference>
<evidence type="ECO:0000256" key="3">
    <source>
        <dbReference type="ARBA" id="ARBA00022527"/>
    </source>
</evidence>
<evidence type="ECO:0000256" key="12">
    <source>
        <dbReference type="SAM" id="Coils"/>
    </source>
</evidence>
<dbReference type="EC" id="2.7.11.1" evidence="2"/>
<dbReference type="Proteomes" id="UP000243052">
    <property type="component" value="Chromosome ii"/>
</dbReference>
<keyword evidence="4" id="KW-0808">Transferase</keyword>
<keyword evidence="12" id="KW-0175">Coiled coil</keyword>
<feature type="coiled-coil region" evidence="12">
    <location>
        <begin position="335"/>
        <end position="380"/>
    </location>
</feature>
<evidence type="ECO:0000256" key="9">
    <source>
        <dbReference type="ARBA" id="ARBA00048679"/>
    </source>
</evidence>
<keyword evidence="16" id="KW-1185">Reference proteome</keyword>
<dbReference type="PROSITE" id="PS00107">
    <property type="entry name" value="PROTEIN_KINASE_ATP"/>
    <property type="match status" value="1"/>
</dbReference>
<dbReference type="OrthoDB" id="10250725at2759"/>
<dbReference type="PANTHER" id="PTHR43671">
    <property type="entry name" value="SERINE/THREONINE-PROTEIN KINASE NEK"/>
    <property type="match status" value="1"/>
</dbReference>
<dbReference type="Pfam" id="PF00069">
    <property type="entry name" value="Pkinase"/>
    <property type="match status" value="2"/>
</dbReference>
<dbReference type="PROSITE" id="PS00108">
    <property type="entry name" value="PROTEIN_KINASE_ST"/>
    <property type="match status" value="1"/>
</dbReference>
<evidence type="ECO:0000256" key="11">
    <source>
        <dbReference type="RuleBase" id="RU000304"/>
    </source>
</evidence>
<dbReference type="GO" id="GO:0005524">
    <property type="term" value="F:ATP binding"/>
    <property type="evidence" value="ECO:0007669"/>
    <property type="project" value="UniProtKB-UniRule"/>
</dbReference>
<accession>A0A109UWZ0</accession>
<comment type="catalytic activity">
    <reaction evidence="9">
        <text>L-seryl-[protein] + ATP = O-phospho-L-seryl-[protein] + ADP + H(+)</text>
        <dbReference type="Rhea" id="RHEA:17989"/>
        <dbReference type="Rhea" id="RHEA-COMP:9863"/>
        <dbReference type="Rhea" id="RHEA-COMP:11604"/>
        <dbReference type="ChEBI" id="CHEBI:15378"/>
        <dbReference type="ChEBI" id="CHEBI:29999"/>
        <dbReference type="ChEBI" id="CHEBI:30616"/>
        <dbReference type="ChEBI" id="CHEBI:83421"/>
        <dbReference type="ChEBI" id="CHEBI:456216"/>
        <dbReference type="EC" id="2.7.11.1"/>
    </reaction>
</comment>
<evidence type="ECO:0000256" key="4">
    <source>
        <dbReference type="ARBA" id="ARBA00022679"/>
    </source>
</evidence>
<feature type="binding site" evidence="10">
    <location>
        <position position="56"/>
    </location>
    <ligand>
        <name>ATP</name>
        <dbReference type="ChEBI" id="CHEBI:30616"/>
    </ligand>
</feature>
<evidence type="ECO:0000313" key="16">
    <source>
        <dbReference type="Proteomes" id="UP000243052"/>
    </source>
</evidence>
<feature type="region of interest" description="Disordered" evidence="13">
    <location>
        <begin position="1"/>
        <end position="22"/>
    </location>
</feature>
<proteinExistence type="inferred from homology"/>
<dbReference type="STRING" id="45286.A0A109UWZ0"/>
<dbReference type="InterPro" id="IPR011009">
    <property type="entry name" value="Kinase-like_dom_sf"/>
</dbReference>
<dbReference type="InterPro" id="IPR017441">
    <property type="entry name" value="Protein_kinase_ATP_BS"/>
</dbReference>
<dbReference type="Gene3D" id="1.10.510.10">
    <property type="entry name" value="Transferase(Phosphotransferase) domain 1"/>
    <property type="match status" value="2"/>
</dbReference>
<keyword evidence="3 11" id="KW-0723">Serine/threonine-protein kinase</keyword>
<keyword evidence="7 10" id="KW-0067">ATP-binding</keyword>
<dbReference type="GO" id="GO:0005737">
    <property type="term" value="C:cytoplasm"/>
    <property type="evidence" value="ECO:0007669"/>
    <property type="project" value="TreeGrafter"/>
</dbReference>
<evidence type="ECO:0000256" key="7">
    <source>
        <dbReference type="ARBA" id="ARBA00022840"/>
    </source>
</evidence>
<evidence type="ECO:0000313" key="15">
    <source>
        <dbReference type="EMBL" id="AMD19091.1"/>
    </source>
</evidence>
<dbReference type="PANTHER" id="PTHR43671:SF13">
    <property type="entry name" value="SERINE_THREONINE-PROTEIN KINASE NEK2"/>
    <property type="match status" value="1"/>
</dbReference>
<reference evidence="15 16" key="1">
    <citation type="submission" date="2016-01" db="EMBL/GenBank/DDBJ databases">
        <title>Genome sequence of the yeast Holleya sinecauda.</title>
        <authorList>
            <person name="Dietrich F.S."/>
        </authorList>
    </citation>
    <scope>NUCLEOTIDE SEQUENCE [LARGE SCALE GENOMIC DNA]</scope>
    <source>
        <strain evidence="15 16">ATCC 58844</strain>
    </source>
</reference>
<keyword evidence="5 10" id="KW-0547">Nucleotide-binding</keyword>
<dbReference type="AlphaFoldDB" id="A0A109UWZ0"/>
<evidence type="ECO:0000256" key="1">
    <source>
        <dbReference type="ARBA" id="ARBA00010886"/>
    </source>
</evidence>
<feature type="compositionally biased region" description="Basic and acidic residues" evidence="13">
    <location>
        <begin position="1"/>
        <end position="15"/>
    </location>
</feature>
<name>A0A109UWZ0_9SACH</name>
<dbReference type="GeneID" id="28722552"/>
<dbReference type="RefSeq" id="XP_017986087.1">
    <property type="nucleotide sequence ID" value="XM_018130598.1"/>
</dbReference>
<gene>
    <name evidence="15" type="ORF">AW171_hschr2901</name>
</gene>
<dbReference type="FunFam" id="3.30.200.20:FF:000525">
    <property type="entry name" value="Serine/threonine-protein kinase KIN3"/>
    <property type="match status" value="1"/>
</dbReference>
<evidence type="ECO:0000259" key="14">
    <source>
        <dbReference type="PROSITE" id="PS50011"/>
    </source>
</evidence>
<feature type="region of interest" description="Disordered" evidence="13">
    <location>
        <begin position="404"/>
        <end position="423"/>
    </location>
</feature>
<protein>
    <recommendedName>
        <fullName evidence="2">non-specific serine/threonine protein kinase</fullName>
        <ecNumber evidence="2">2.7.11.1</ecNumber>
    </recommendedName>
</protein>
<evidence type="ECO:0000256" key="5">
    <source>
        <dbReference type="ARBA" id="ARBA00022741"/>
    </source>
</evidence>
<dbReference type="EMBL" id="CP014242">
    <property type="protein sequence ID" value="AMD19091.1"/>
    <property type="molecule type" value="Genomic_DNA"/>
</dbReference>
<evidence type="ECO:0000256" key="2">
    <source>
        <dbReference type="ARBA" id="ARBA00012513"/>
    </source>
</evidence>
<dbReference type="GO" id="GO:0004674">
    <property type="term" value="F:protein serine/threonine kinase activity"/>
    <property type="evidence" value="ECO:0007669"/>
    <property type="project" value="UniProtKB-KW"/>
</dbReference>
<dbReference type="GO" id="GO:0044732">
    <property type="term" value="C:mitotic spindle pole body"/>
    <property type="evidence" value="ECO:0007669"/>
    <property type="project" value="TreeGrafter"/>
</dbReference>
<dbReference type="InterPro" id="IPR050660">
    <property type="entry name" value="NEK_Ser/Thr_kinase"/>
</dbReference>
<evidence type="ECO:0000256" key="13">
    <source>
        <dbReference type="SAM" id="MobiDB-lite"/>
    </source>
</evidence>
<dbReference type="CDD" id="cd08217">
    <property type="entry name" value="STKc_Nek2"/>
    <property type="match status" value="1"/>
</dbReference>
<dbReference type="InterPro" id="IPR008271">
    <property type="entry name" value="Ser/Thr_kinase_AS"/>
</dbReference>
<feature type="compositionally biased region" description="Basic residues" evidence="13">
    <location>
        <begin position="411"/>
        <end position="423"/>
    </location>
</feature>
<dbReference type="SMART" id="SM00220">
    <property type="entry name" value="S_TKc"/>
    <property type="match status" value="1"/>
</dbReference>
<dbReference type="Gene3D" id="3.30.200.20">
    <property type="entry name" value="Phosphorylase Kinase, domain 1"/>
    <property type="match status" value="1"/>
</dbReference>
<dbReference type="GO" id="GO:0007059">
    <property type="term" value="P:chromosome segregation"/>
    <property type="evidence" value="ECO:0007669"/>
    <property type="project" value="TreeGrafter"/>
</dbReference>
<dbReference type="PROSITE" id="PS50011">
    <property type="entry name" value="PROTEIN_KINASE_DOM"/>
    <property type="match status" value="1"/>
</dbReference>
<organism evidence="15 16">
    <name type="scientific">Eremothecium sinecaudum</name>
    <dbReference type="NCBI Taxonomy" id="45286"/>
    <lineage>
        <taxon>Eukaryota</taxon>
        <taxon>Fungi</taxon>
        <taxon>Dikarya</taxon>
        <taxon>Ascomycota</taxon>
        <taxon>Saccharomycotina</taxon>
        <taxon>Saccharomycetes</taxon>
        <taxon>Saccharomycetales</taxon>
        <taxon>Saccharomycetaceae</taxon>
        <taxon>Eremothecium</taxon>
    </lineage>
</organism>
<feature type="domain" description="Protein kinase" evidence="14">
    <location>
        <begin position="27"/>
        <end position="335"/>
    </location>
</feature>
<evidence type="ECO:0000256" key="8">
    <source>
        <dbReference type="ARBA" id="ARBA00047899"/>
    </source>
</evidence>
<dbReference type="InterPro" id="IPR000719">
    <property type="entry name" value="Prot_kinase_dom"/>
</dbReference>